<dbReference type="InterPro" id="IPR016163">
    <property type="entry name" value="Ald_DH_C"/>
</dbReference>
<name>A0A6J4NWB4_9ACTN</name>
<keyword evidence="2 4" id="KW-0560">Oxidoreductase</keyword>
<feature type="domain" description="Aldehyde dehydrogenase" evidence="3">
    <location>
        <begin position="16"/>
        <end position="480"/>
    </location>
</feature>
<sequence length="484" mass="51267">MYTKTKDYSMYVAGGWAASESEARMEATSPATGEQIGTVPEGTRADVERAISAANEAWSGWANLSAFERAAAMIRIAEIIEERRDDLAETLTLDQGKPLAAEAYDEVDELLAYFEMASADATRLEGAMPPSVDADKRVMLYRVPRGVVGVISPWNWPYTMPAELIAPALACGNAVVWVPAPSTSVCAVKLAECIVDAGLPSGLFNMITGPGPVVGDEVAANPGTQAVGFIGSIETGQKVAGRAAGKTLLLEMGGNGPMVILEDADLDAAAEASLTSAFLGAGQSCTAGERFLVHERVYDAYLEGLGGVIERGIKLGDPFDPITTLGPLNNEPTADKMDQHISDALEGGAELISGGGRAENFPTDLYYRPTVLGKVTGEMRVSREETFGPIVPATVIRDEQEAIRAVNSSPYGLLSAVFTRDLARGLRFAEAVRTGWVNINASSNHWESHLPFGGRAGSRSGVGRVGGRYAMETFTELKTVIVSL</sequence>
<dbReference type="PANTHER" id="PTHR43353:SF5">
    <property type="entry name" value="SUCCINATE-SEMIALDEHYDE DEHYDROGENASE, MITOCHONDRIAL"/>
    <property type="match status" value="1"/>
</dbReference>
<accession>A0A6J4NWB4</accession>
<comment type="similarity">
    <text evidence="1">Belongs to the aldehyde dehydrogenase family.</text>
</comment>
<proteinExistence type="inferred from homology"/>
<reference evidence="4" key="1">
    <citation type="submission" date="2020-02" db="EMBL/GenBank/DDBJ databases">
        <authorList>
            <person name="Meier V. D."/>
        </authorList>
    </citation>
    <scope>NUCLEOTIDE SEQUENCE</scope>
    <source>
        <strain evidence="4">AVDCRST_MAG82</strain>
    </source>
</reference>
<dbReference type="GO" id="GO:0004029">
    <property type="term" value="F:aldehyde dehydrogenase (NAD+) activity"/>
    <property type="evidence" value="ECO:0007669"/>
    <property type="project" value="UniProtKB-EC"/>
</dbReference>
<dbReference type="Pfam" id="PF00171">
    <property type="entry name" value="Aldedh"/>
    <property type="match status" value="1"/>
</dbReference>
<dbReference type="InterPro" id="IPR016161">
    <property type="entry name" value="Ald_DH/histidinol_DH"/>
</dbReference>
<dbReference type="Gene3D" id="3.40.309.10">
    <property type="entry name" value="Aldehyde Dehydrogenase, Chain A, domain 2"/>
    <property type="match status" value="1"/>
</dbReference>
<dbReference type="CDD" id="cd07078">
    <property type="entry name" value="ALDH"/>
    <property type="match status" value="1"/>
</dbReference>
<dbReference type="FunFam" id="3.40.605.10:FF:000007">
    <property type="entry name" value="NAD/NADP-dependent betaine aldehyde dehydrogenase"/>
    <property type="match status" value="1"/>
</dbReference>
<evidence type="ECO:0000313" key="4">
    <source>
        <dbReference type="EMBL" id="CAA9399087.1"/>
    </source>
</evidence>
<evidence type="ECO:0000259" key="3">
    <source>
        <dbReference type="Pfam" id="PF00171"/>
    </source>
</evidence>
<dbReference type="InterPro" id="IPR016162">
    <property type="entry name" value="Ald_DH_N"/>
</dbReference>
<dbReference type="AlphaFoldDB" id="A0A6J4NWB4"/>
<gene>
    <name evidence="4" type="ORF">AVDCRST_MAG82-99</name>
</gene>
<organism evidence="4">
    <name type="scientific">uncultured Rubrobacteraceae bacterium</name>
    <dbReference type="NCBI Taxonomy" id="349277"/>
    <lineage>
        <taxon>Bacteria</taxon>
        <taxon>Bacillati</taxon>
        <taxon>Actinomycetota</taxon>
        <taxon>Rubrobacteria</taxon>
        <taxon>Rubrobacterales</taxon>
        <taxon>Rubrobacteraceae</taxon>
        <taxon>environmental samples</taxon>
    </lineage>
</organism>
<dbReference type="Gene3D" id="3.40.605.10">
    <property type="entry name" value="Aldehyde Dehydrogenase, Chain A, domain 1"/>
    <property type="match status" value="1"/>
</dbReference>
<dbReference type="SUPFAM" id="SSF53720">
    <property type="entry name" value="ALDH-like"/>
    <property type="match status" value="1"/>
</dbReference>
<dbReference type="EC" id="1.2.1.3" evidence="4"/>
<protein>
    <submittedName>
        <fullName evidence="4">Aldehyde dehydrogenase</fullName>
        <ecNumber evidence="4">1.2.1.3</ecNumber>
    </submittedName>
</protein>
<evidence type="ECO:0000256" key="2">
    <source>
        <dbReference type="ARBA" id="ARBA00023002"/>
    </source>
</evidence>
<dbReference type="PANTHER" id="PTHR43353">
    <property type="entry name" value="SUCCINATE-SEMIALDEHYDE DEHYDROGENASE, MITOCHONDRIAL"/>
    <property type="match status" value="1"/>
</dbReference>
<evidence type="ECO:0000256" key="1">
    <source>
        <dbReference type="ARBA" id="ARBA00009986"/>
    </source>
</evidence>
<dbReference type="InterPro" id="IPR050740">
    <property type="entry name" value="Aldehyde_DH_Superfamily"/>
</dbReference>
<dbReference type="EMBL" id="CADCVA010000012">
    <property type="protein sequence ID" value="CAA9399087.1"/>
    <property type="molecule type" value="Genomic_DNA"/>
</dbReference>
<dbReference type="InterPro" id="IPR015590">
    <property type="entry name" value="Aldehyde_DH_dom"/>
</dbReference>